<keyword evidence="7" id="KW-1185">Reference proteome</keyword>
<evidence type="ECO:0000313" key="7">
    <source>
        <dbReference type="Proteomes" id="UP001336020"/>
    </source>
</evidence>
<feature type="DNA-binding region" description="H-T-H motif" evidence="4">
    <location>
        <begin position="34"/>
        <end position="53"/>
    </location>
</feature>
<protein>
    <submittedName>
        <fullName evidence="6">TetR/AcrR family transcriptional regulator</fullName>
    </submittedName>
</protein>
<dbReference type="InterPro" id="IPR036271">
    <property type="entry name" value="Tet_transcr_reg_TetR-rel_C_sf"/>
</dbReference>
<keyword evidence="1" id="KW-0805">Transcription regulation</keyword>
<dbReference type="SUPFAM" id="SSF48498">
    <property type="entry name" value="Tetracyclin repressor-like, C-terminal domain"/>
    <property type="match status" value="1"/>
</dbReference>
<evidence type="ECO:0000256" key="2">
    <source>
        <dbReference type="ARBA" id="ARBA00023125"/>
    </source>
</evidence>
<dbReference type="SUPFAM" id="SSF46689">
    <property type="entry name" value="Homeodomain-like"/>
    <property type="match status" value="1"/>
</dbReference>
<comment type="caution">
    <text evidence="6">The sequence shown here is derived from an EMBL/GenBank/DDBJ whole genome shotgun (WGS) entry which is preliminary data.</text>
</comment>
<dbReference type="Gene3D" id="1.10.10.60">
    <property type="entry name" value="Homeodomain-like"/>
    <property type="match status" value="1"/>
</dbReference>
<feature type="domain" description="HTH tetR-type" evidence="5">
    <location>
        <begin position="11"/>
        <end position="71"/>
    </location>
</feature>
<evidence type="ECO:0000256" key="3">
    <source>
        <dbReference type="ARBA" id="ARBA00023163"/>
    </source>
</evidence>
<organism evidence="6 7">
    <name type="scientific">Rhodococcus artemisiae</name>
    <dbReference type="NCBI Taxonomy" id="714159"/>
    <lineage>
        <taxon>Bacteria</taxon>
        <taxon>Bacillati</taxon>
        <taxon>Actinomycetota</taxon>
        <taxon>Actinomycetes</taxon>
        <taxon>Mycobacteriales</taxon>
        <taxon>Nocardiaceae</taxon>
        <taxon>Rhodococcus</taxon>
    </lineage>
</organism>
<dbReference type="InterPro" id="IPR001647">
    <property type="entry name" value="HTH_TetR"/>
</dbReference>
<evidence type="ECO:0000256" key="4">
    <source>
        <dbReference type="PROSITE-ProRule" id="PRU00335"/>
    </source>
</evidence>
<name>A0ABU7LB32_9NOCA</name>
<proteinExistence type="predicted"/>
<dbReference type="EMBL" id="JAUTXY010000005">
    <property type="protein sequence ID" value="MEE2058507.1"/>
    <property type="molecule type" value="Genomic_DNA"/>
</dbReference>
<dbReference type="Pfam" id="PF02909">
    <property type="entry name" value="TetR_C_1"/>
    <property type="match status" value="1"/>
</dbReference>
<evidence type="ECO:0000313" key="6">
    <source>
        <dbReference type="EMBL" id="MEE2058507.1"/>
    </source>
</evidence>
<keyword evidence="2 4" id="KW-0238">DNA-binding</keyword>
<keyword evidence="3" id="KW-0804">Transcription</keyword>
<sequence>MAKRTRLERGSLNPDDILRGAFELTDEVTVDNLSMPMLARHLGIGVTSIYWYFRKKDDLLTAMADHVLRESVRSTPSVEPSDWRGTLQNHARTVRRMFLGNPILCDLILIRPSLSANVAKLGARHNENVIAGLVESGFTLADAVGIYSSIQLHVHGMIVLQRLQDKNRMSDSPSDAYYEILPVSPETTPLLAAANENGFRGGEPNDHNFEYGLTNILDHAAQLLATTPAQKAAR</sequence>
<reference evidence="6 7" key="1">
    <citation type="submission" date="2023-07" db="EMBL/GenBank/DDBJ databases">
        <authorList>
            <person name="Girao M."/>
            <person name="Carvalho M.F."/>
        </authorList>
    </citation>
    <scope>NUCLEOTIDE SEQUENCE [LARGE SCALE GENOMIC DNA]</scope>
    <source>
        <strain evidence="6 7">YIM65754</strain>
    </source>
</reference>
<dbReference type="PANTHER" id="PTHR30055">
    <property type="entry name" value="HTH-TYPE TRANSCRIPTIONAL REGULATOR RUTR"/>
    <property type="match status" value="1"/>
</dbReference>
<dbReference type="Proteomes" id="UP001336020">
    <property type="component" value="Unassembled WGS sequence"/>
</dbReference>
<accession>A0ABU7LB32</accession>
<dbReference type="InterPro" id="IPR050109">
    <property type="entry name" value="HTH-type_TetR-like_transc_reg"/>
</dbReference>
<dbReference type="Gene3D" id="1.10.357.10">
    <property type="entry name" value="Tetracycline Repressor, domain 2"/>
    <property type="match status" value="1"/>
</dbReference>
<evidence type="ECO:0000259" key="5">
    <source>
        <dbReference type="PROSITE" id="PS50977"/>
    </source>
</evidence>
<evidence type="ECO:0000256" key="1">
    <source>
        <dbReference type="ARBA" id="ARBA00023015"/>
    </source>
</evidence>
<dbReference type="InterPro" id="IPR004111">
    <property type="entry name" value="Repressor_TetR_C"/>
</dbReference>
<gene>
    <name evidence="6" type="ORF">Q7514_13340</name>
</gene>
<dbReference type="PROSITE" id="PS50977">
    <property type="entry name" value="HTH_TETR_2"/>
    <property type="match status" value="1"/>
</dbReference>
<dbReference type="InterPro" id="IPR009057">
    <property type="entry name" value="Homeodomain-like_sf"/>
</dbReference>
<dbReference type="RefSeq" id="WP_330133751.1">
    <property type="nucleotide sequence ID" value="NZ_JAUTXY010000005.1"/>
</dbReference>
<dbReference type="Pfam" id="PF00440">
    <property type="entry name" value="TetR_N"/>
    <property type="match status" value="1"/>
</dbReference>
<dbReference type="PANTHER" id="PTHR30055:SF207">
    <property type="entry name" value="HTH-TYPE TRANSCRIPTIONAL REPRESSOR FATR"/>
    <property type="match status" value="1"/>
</dbReference>